<evidence type="ECO:0000256" key="4">
    <source>
        <dbReference type="ARBA" id="ARBA00022989"/>
    </source>
</evidence>
<dbReference type="GO" id="GO:0015245">
    <property type="term" value="F:fatty acid transmembrane transporter activity"/>
    <property type="evidence" value="ECO:0007669"/>
    <property type="project" value="TreeGrafter"/>
</dbReference>
<evidence type="ECO:0000256" key="2">
    <source>
        <dbReference type="ARBA" id="ARBA00007590"/>
    </source>
</evidence>
<keyword evidence="5 6" id="KW-0472">Membrane</keyword>
<dbReference type="PANTHER" id="PTHR12668:SF43">
    <property type="entry name" value="TRANSMEMBRANE PROTEIN 14 HOMOLOG"/>
    <property type="match status" value="1"/>
</dbReference>
<dbReference type="PANTHER" id="PTHR12668">
    <property type="entry name" value="TRANSMEMBRANE PROTEIN 14, 15"/>
    <property type="match status" value="1"/>
</dbReference>
<reference evidence="7 8" key="1">
    <citation type="submission" date="2024-01" db="EMBL/GenBank/DDBJ databases">
        <title>The genomes of 5 underutilized Papilionoideae crops provide insights into root nodulation and disease resistanc.</title>
        <authorList>
            <person name="Jiang F."/>
        </authorList>
    </citation>
    <scope>NUCLEOTIDE SEQUENCE [LARGE SCALE GENOMIC DNA]</scope>
    <source>
        <strain evidence="7">DUOXIRENSHENG_FW03</strain>
        <tissue evidence="7">Leaves</tissue>
    </source>
</reference>
<dbReference type="EMBL" id="JAYMYS010000007">
    <property type="protein sequence ID" value="KAK7386120.1"/>
    <property type="molecule type" value="Genomic_DNA"/>
</dbReference>
<feature type="transmembrane region" description="Helical" evidence="6">
    <location>
        <begin position="190"/>
        <end position="209"/>
    </location>
</feature>
<comment type="similarity">
    <text evidence="2">Belongs to the TMEM14 family.</text>
</comment>
<comment type="caution">
    <text evidence="7">The sequence shown here is derived from an EMBL/GenBank/DDBJ whole genome shotgun (WGS) entry which is preliminary data.</text>
</comment>
<keyword evidence="4 6" id="KW-1133">Transmembrane helix</keyword>
<evidence type="ECO:0000256" key="1">
    <source>
        <dbReference type="ARBA" id="ARBA00004370"/>
    </source>
</evidence>
<evidence type="ECO:0000256" key="3">
    <source>
        <dbReference type="ARBA" id="ARBA00022692"/>
    </source>
</evidence>
<gene>
    <name evidence="7" type="ORF">VNO78_26093</name>
</gene>
<evidence type="ECO:0000313" key="8">
    <source>
        <dbReference type="Proteomes" id="UP001386955"/>
    </source>
</evidence>
<proteinExistence type="inferred from homology"/>
<name>A0AAN9RZV6_PSOTE</name>
<accession>A0AAN9RZV6</accession>
<feature type="transmembrane region" description="Helical" evidence="6">
    <location>
        <begin position="247"/>
        <end position="265"/>
    </location>
</feature>
<dbReference type="AlphaFoldDB" id="A0AAN9RZV6"/>
<sequence>MSLRFESVFGLNPKVIRHGSSIPNLAINPLSVFANPPFVLSLRPTPFLALAASNEEDGAEIAPENNDHRIGVEESWKQALDTFREQASKIREASEEAYGLYSEKAVLVLKEATEELRVAAMEIGDESKHYLTVVAENSPEVKQIVETFTSPNHDFTQISQLRDFYVGVPYGLVLSVGGFVSFMVTGSIAALRFGIVLGGVLLVLSVSSLKSYKRGKASSIMLKGQTAIASILFLREIRLLAAEGSPLVTYFTSLISGAVVAFYIYRLVLQYKQQNASNLEVPFPYAINGVLREKPVLGRLQSLHLALPTVQFRHSRYLANNATCARCSCSSETLLHALRDCLYLWELWIRLDARYS</sequence>
<dbReference type="GO" id="GO:0009706">
    <property type="term" value="C:chloroplast inner membrane"/>
    <property type="evidence" value="ECO:0007669"/>
    <property type="project" value="TreeGrafter"/>
</dbReference>
<feature type="transmembrane region" description="Helical" evidence="6">
    <location>
        <begin position="221"/>
        <end position="241"/>
    </location>
</feature>
<evidence type="ECO:0000313" key="7">
    <source>
        <dbReference type="EMBL" id="KAK7386120.1"/>
    </source>
</evidence>
<dbReference type="Proteomes" id="UP001386955">
    <property type="component" value="Unassembled WGS sequence"/>
</dbReference>
<dbReference type="InterPro" id="IPR005349">
    <property type="entry name" value="TMEM14"/>
</dbReference>
<evidence type="ECO:0000256" key="6">
    <source>
        <dbReference type="SAM" id="Phobius"/>
    </source>
</evidence>
<feature type="transmembrane region" description="Helical" evidence="6">
    <location>
        <begin position="164"/>
        <end position="184"/>
    </location>
</feature>
<dbReference type="Gene3D" id="1.10.10.1740">
    <property type="entry name" value="Transmembrane protein 14-like"/>
    <property type="match status" value="1"/>
</dbReference>
<dbReference type="Pfam" id="PF03647">
    <property type="entry name" value="Tmemb_14"/>
    <property type="match status" value="1"/>
</dbReference>
<organism evidence="7 8">
    <name type="scientific">Psophocarpus tetragonolobus</name>
    <name type="common">Winged bean</name>
    <name type="synonym">Dolichos tetragonolobus</name>
    <dbReference type="NCBI Taxonomy" id="3891"/>
    <lineage>
        <taxon>Eukaryota</taxon>
        <taxon>Viridiplantae</taxon>
        <taxon>Streptophyta</taxon>
        <taxon>Embryophyta</taxon>
        <taxon>Tracheophyta</taxon>
        <taxon>Spermatophyta</taxon>
        <taxon>Magnoliopsida</taxon>
        <taxon>eudicotyledons</taxon>
        <taxon>Gunneridae</taxon>
        <taxon>Pentapetalae</taxon>
        <taxon>rosids</taxon>
        <taxon>fabids</taxon>
        <taxon>Fabales</taxon>
        <taxon>Fabaceae</taxon>
        <taxon>Papilionoideae</taxon>
        <taxon>50 kb inversion clade</taxon>
        <taxon>NPAAA clade</taxon>
        <taxon>indigoferoid/millettioid clade</taxon>
        <taxon>Phaseoleae</taxon>
        <taxon>Psophocarpus</taxon>
    </lineage>
</organism>
<keyword evidence="3 6" id="KW-0812">Transmembrane</keyword>
<evidence type="ECO:0000256" key="5">
    <source>
        <dbReference type="ARBA" id="ARBA00023136"/>
    </source>
</evidence>
<protein>
    <submittedName>
        <fullName evidence="7">Uncharacterized protein</fullName>
    </submittedName>
</protein>
<dbReference type="InterPro" id="IPR044890">
    <property type="entry name" value="TMEM14_sf"/>
</dbReference>
<comment type="subcellular location">
    <subcellularLocation>
        <location evidence="1">Membrane</location>
    </subcellularLocation>
</comment>
<keyword evidence="8" id="KW-1185">Reference proteome</keyword>